<keyword evidence="2" id="KW-1185">Reference proteome</keyword>
<comment type="caution">
    <text evidence="1">The sequence shown here is derived from an EMBL/GenBank/DDBJ whole genome shotgun (WGS) entry which is preliminary data.</text>
</comment>
<protein>
    <recommendedName>
        <fullName evidence="3">Transcriptional regulator</fullName>
    </recommendedName>
</protein>
<dbReference type="EMBL" id="JAVHUL010000014">
    <property type="protein sequence ID" value="MDQ7917321.1"/>
    <property type="molecule type" value="Genomic_DNA"/>
</dbReference>
<evidence type="ECO:0008006" key="3">
    <source>
        <dbReference type="Google" id="ProtNLM"/>
    </source>
</evidence>
<reference evidence="1 2" key="1">
    <citation type="submission" date="2023-08" db="EMBL/GenBank/DDBJ databases">
        <title>Mesonia sp. MT50, isolated from deep-sea sediment of the Mariana Trench.</title>
        <authorList>
            <person name="Fu H."/>
        </authorList>
    </citation>
    <scope>NUCLEOTIDE SEQUENCE [LARGE SCALE GENOMIC DNA]</scope>
    <source>
        <strain evidence="1 2">MT50</strain>
    </source>
</reference>
<name>A0ABU1A3R8_9FLAO</name>
<evidence type="ECO:0000313" key="1">
    <source>
        <dbReference type="EMBL" id="MDQ7917321.1"/>
    </source>
</evidence>
<accession>A0ABU1A3R8</accession>
<dbReference type="Proteomes" id="UP001230915">
    <property type="component" value="Unassembled WGS sequence"/>
</dbReference>
<evidence type="ECO:0000313" key="2">
    <source>
        <dbReference type="Proteomes" id="UP001230915"/>
    </source>
</evidence>
<sequence>MNYILQLNGVFSNFAKDSRLNPSHISLYMALFNLANTLHFPKEFQVDRNEMMRDAKIGSLTTYHKCIKELNEFKYVEYYPSHNRFRGSKIILINFCTSPKQVVNKSYTSPKQALVHERKHNTNNNKQNTNVFFKDKKKLKQSILAFFSNHKSLEFLTEIQKKEKATQFYNYYQSLGWKINGQTIEDWNPAADNWILKANTKNTESKTYLHSETKKVYDKPL</sequence>
<gene>
    <name evidence="1" type="ORF">RBU60_07020</name>
</gene>
<dbReference type="RefSeq" id="WP_308864035.1">
    <property type="nucleotide sequence ID" value="NZ_JAVHUL010000014.1"/>
</dbReference>
<organism evidence="1 2">
    <name type="scientific">Mesonia profundi</name>
    <dbReference type="NCBI Taxonomy" id="3070998"/>
    <lineage>
        <taxon>Bacteria</taxon>
        <taxon>Pseudomonadati</taxon>
        <taxon>Bacteroidota</taxon>
        <taxon>Flavobacteriia</taxon>
        <taxon>Flavobacteriales</taxon>
        <taxon>Flavobacteriaceae</taxon>
        <taxon>Mesonia</taxon>
    </lineage>
</organism>
<proteinExistence type="predicted"/>